<accession>A0A2S9VC12</accession>
<comment type="caution">
    <text evidence="2">The sequence shown here is derived from an EMBL/GenBank/DDBJ whole genome shotgun (WGS) entry which is preliminary data.</text>
</comment>
<name>A0A2S9VC12_9ALTE</name>
<dbReference type="RefSeq" id="WP_105934222.1">
    <property type="nucleotide sequence ID" value="NZ_PVNP01000076.1"/>
</dbReference>
<gene>
    <name evidence="2" type="ORF">C6Y40_08525</name>
</gene>
<evidence type="ECO:0000313" key="2">
    <source>
        <dbReference type="EMBL" id="PRO73974.1"/>
    </source>
</evidence>
<proteinExistence type="predicted"/>
<feature type="signal peptide" evidence="1">
    <location>
        <begin position="1"/>
        <end position="23"/>
    </location>
</feature>
<organism evidence="2 3">
    <name type="scientific">Alteromonas alba</name>
    <dbReference type="NCBI Taxonomy" id="2079529"/>
    <lineage>
        <taxon>Bacteria</taxon>
        <taxon>Pseudomonadati</taxon>
        <taxon>Pseudomonadota</taxon>
        <taxon>Gammaproteobacteria</taxon>
        <taxon>Alteromonadales</taxon>
        <taxon>Alteromonadaceae</taxon>
        <taxon>Alteromonas/Salinimonas group</taxon>
        <taxon>Alteromonas</taxon>
    </lineage>
</organism>
<sequence length="188" mass="21150">MKLISLATLLLALTGFSDSVTSAQTNNPLSGEKRIILKGNKGEQLDIGSVTFVPGAKGIHYTLTIDHGHFTDYFLSMKEMKCLEGPELWCHLPYPYEQPRTVSAEDFSWLAHDLLFMYKKKGEFGANFWNGIYYEMSLDNGRIAGVAQAVDLNQLAAPPDDLTTLPFGEFERTDIEPQPRFLPFVEIR</sequence>
<dbReference type="OrthoDB" id="7987888at2"/>
<evidence type="ECO:0000313" key="3">
    <source>
        <dbReference type="Proteomes" id="UP000238949"/>
    </source>
</evidence>
<keyword evidence="1" id="KW-0732">Signal</keyword>
<keyword evidence="3" id="KW-1185">Reference proteome</keyword>
<dbReference type="EMBL" id="PVNP01000076">
    <property type="protein sequence ID" value="PRO73974.1"/>
    <property type="molecule type" value="Genomic_DNA"/>
</dbReference>
<reference evidence="3" key="1">
    <citation type="journal article" date="2020" name="Int. J. Syst. Evol. Microbiol.">
        <title>Alteromonas alba sp. nov., a marine bacterium isolated from the seawater of the West Pacific Ocean.</title>
        <authorList>
            <person name="Sun C."/>
            <person name="Wu Y.-H."/>
            <person name="Xamxidin M."/>
            <person name="Cheng H."/>
            <person name="Xu X.-W."/>
        </authorList>
    </citation>
    <scope>NUCLEOTIDE SEQUENCE [LARGE SCALE GENOMIC DNA]</scope>
    <source>
        <strain evidence="3">190</strain>
    </source>
</reference>
<dbReference type="AlphaFoldDB" id="A0A2S9VC12"/>
<dbReference type="Proteomes" id="UP000238949">
    <property type="component" value="Unassembled WGS sequence"/>
</dbReference>
<protein>
    <submittedName>
        <fullName evidence="2">Uncharacterized protein</fullName>
    </submittedName>
</protein>
<feature type="chain" id="PRO_5015432255" evidence="1">
    <location>
        <begin position="24"/>
        <end position="188"/>
    </location>
</feature>
<evidence type="ECO:0000256" key="1">
    <source>
        <dbReference type="SAM" id="SignalP"/>
    </source>
</evidence>